<organism evidence="1 2">
    <name type="scientific">Nonomuraea cypriaca</name>
    <dbReference type="NCBI Taxonomy" id="1187855"/>
    <lineage>
        <taxon>Bacteria</taxon>
        <taxon>Bacillati</taxon>
        <taxon>Actinomycetota</taxon>
        <taxon>Actinomycetes</taxon>
        <taxon>Streptosporangiales</taxon>
        <taxon>Streptosporangiaceae</taxon>
        <taxon>Nonomuraea</taxon>
    </lineage>
</organism>
<dbReference type="AlphaFoldDB" id="A0A931A6Z8"/>
<dbReference type="EMBL" id="JADOGI010000026">
    <property type="protein sequence ID" value="MBF8186313.1"/>
    <property type="molecule type" value="Genomic_DNA"/>
</dbReference>
<evidence type="ECO:0000313" key="1">
    <source>
        <dbReference type="EMBL" id="MBF8186313.1"/>
    </source>
</evidence>
<evidence type="ECO:0000313" key="2">
    <source>
        <dbReference type="Proteomes" id="UP000605361"/>
    </source>
</evidence>
<sequence length="613" mass="64437">MAVRFNAAGQHYTRTVTLGATTAFTITCWVKLGANRENYSTVWCVDNNSTTSYQVLQTDIDGTTLTFFPDATVPFVDFGMLEFGVWYFVGISVNGSTGTSRVRAFGDASFTKQTFTTDDSTNITRIRLGESVFGDEWWDGSLSAVKIWDAALTGAQLEAEYDQYAPARTADLFAYYRFAGPSTTDDSGNGQTLSGGAGATADTDPVLGLDATATPDTVAALASLPAPTVAVSVAPVPATVPAGAGVPGPALNAGSQAHPDTVTVAGAVPAPSVTTEDVELVAPATVEAAADVPDPLINVGADVTLNAIEAIAQLYAPSISASAEVTLAPVQVLADVPTPAVTVPVLPGDAITRPGQIEWNGFLLGAGTPYSWQQLQGWVDSAPFISGNVERSDSSGSYPGQPYTAERAINWATLIKAPRGQVGQVVHDLVMATGPAQSEEEGWLVVWDWDDVQPWLVRAHLSERLPGPINRQARLGLMSGALQWIASDPRRYDPVRSSLTIAKDVETAILNNGNDSTPGELRFPGPASGVQVENLTTDRVIAFSTVIGVGQTLVIDVKEGTAAIGDTNHLNDLVEGSASVQDFVFDPGPNRLLFTCDSGGTAGMETFWRHAVS</sequence>
<dbReference type="InterPro" id="IPR013320">
    <property type="entry name" value="ConA-like_dom_sf"/>
</dbReference>
<dbReference type="Gene3D" id="2.60.120.200">
    <property type="match status" value="1"/>
</dbReference>
<dbReference type="Proteomes" id="UP000605361">
    <property type="component" value="Unassembled WGS sequence"/>
</dbReference>
<accession>A0A931A6Z8</accession>
<dbReference type="SUPFAM" id="SSF49899">
    <property type="entry name" value="Concanavalin A-like lectins/glucanases"/>
    <property type="match status" value="1"/>
</dbReference>
<protein>
    <recommendedName>
        <fullName evidence="3">Concanavalin A-like lectin/glucanase superfamily protein</fullName>
    </recommendedName>
</protein>
<comment type="caution">
    <text evidence="1">The sequence shown here is derived from an EMBL/GenBank/DDBJ whole genome shotgun (WGS) entry which is preliminary data.</text>
</comment>
<evidence type="ECO:0008006" key="3">
    <source>
        <dbReference type="Google" id="ProtNLM"/>
    </source>
</evidence>
<name>A0A931A6Z8_9ACTN</name>
<dbReference type="Pfam" id="PF13385">
    <property type="entry name" value="Laminin_G_3"/>
    <property type="match status" value="1"/>
</dbReference>
<gene>
    <name evidence="1" type="ORF">ITP53_11245</name>
</gene>
<reference evidence="1" key="1">
    <citation type="submission" date="2020-11" db="EMBL/GenBank/DDBJ databases">
        <title>Whole-genome analyses of Nonomuraea sp. K274.</title>
        <authorList>
            <person name="Veyisoglu A."/>
        </authorList>
    </citation>
    <scope>NUCLEOTIDE SEQUENCE</scope>
    <source>
        <strain evidence="1">K274</strain>
    </source>
</reference>
<proteinExistence type="predicted"/>
<keyword evidence="2" id="KW-1185">Reference proteome</keyword>
<dbReference type="RefSeq" id="WP_195895292.1">
    <property type="nucleotide sequence ID" value="NZ_JADOGI010000026.1"/>
</dbReference>